<feature type="compositionally biased region" description="Pro residues" evidence="1">
    <location>
        <begin position="151"/>
        <end position="161"/>
    </location>
</feature>
<dbReference type="AlphaFoldDB" id="A0A086P9D8"/>
<feature type="transmembrane region" description="Helical" evidence="2">
    <location>
        <begin position="43"/>
        <end position="60"/>
    </location>
</feature>
<feature type="transmembrane region" description="Helical" evidence="2">
    <location>
        <begin position="114"/>
        <end position="134"/>
    </location>
</feature>
<gene>
    <name evidence="3" type="ORF">BV98_002179</name>
</gene>
<feature type="region of interest" description="Disordered" evidence="1">
    <location>
        <begin position="139"/>
        <end position="161"/>
    </location>
</feature>
<evidence type="ECO:0000313" key="3">
    <source>
        <dbReference type="EMBL" id="KFG90006.1"/>
    </source>
</evidence>
<comment type="caution">
    <text evidence="3">The sequence shown here is derived from an EMBL/GenBank/DDBJ whole genome shotgun (WGS) entry which is preliminary data.</text>
</comment>
<reference evidence="3" key="1">
    <citation type="submission" date="2014-08" db="EMBL/GenBank/DDBJ databases">
        <title>Draft genome sequences of Sphingobium herbicidovorans.</title>
        <authorList>
            <person name="Gan H.M."/>
            <person name="Gan H.Y."/>
            <person name="Savka M.A."/>
        </authorList>
    </citation>
    <scope>NUCLEOTIDE SEQUENCE [LARGE SCALE GENOMIC DNA]</scope>
    <source>
        <strain evidence="3">NBRC 16415</strain>
    </source>
</reference>
<keyword evidence="2" id="KW-0472">Membrane</keyword>
<accession>A0A086P9D8</accession>
<dbReference type="eggNOG" id="COG2391">
    <property type="taxonomic scope" value="Bacteria"/>
</dbReference>
<protein>
    <submittedName>
        <fullName evidence="3">Transporter component</fullName>
    </submittedName>
</protein>
<dbReference type="EMBL" id="JFZA02000017">
    <property type="protein sequence ID" value="KFG90006.1"/>
    <property type="molecule type" value="Genomic_DNA"/>
</dbReference>
<evidence type="ECO:0000256" key="2">
    <source>
        <dbReference type="SAM" id="Phobius"/>
    </source>
</evidence>
<name>A0A086P9D8_SPHHM</name>
<dbReference type="Proteomes" id="UP000024284">
    <property type="component" value="Unassembled WGS sequence"/>
</dbReference>
<evidence type="ECO:0000313" key="4">
    <source>
        <dbReference type="Proteomes" id="UP000024284"/>
    </source>
</evidence>
<feature type="transmembrane region" description="Helical" evidence="2">
    <location>
        <begin position="81"/>
        <end position="108"/>
    </location>
</feature>
<keyword evidence="2" id="KW-1133">Transmembrane helix</keyword>
<dbReference type="STRING" id="76947.GCA_002080435_01066"/>
<evidence type="ECO:0000256" key="1">
    <source>
        <dbReference type="SAM" id="MobiDB-lite"/>
    </source>
</evidence>
<sequence>MMKIALALISGALFGAGLALSGMADPMRVRAFLDLLGPWDPTLAFVMGGAMIPMAIAWVVQKRLERPLAGTSFNLPETRSLDWKLALGAVLFGIGWGLGGLCPGPAIASLALKPIHVAPFVLAMLAGMALNRFLPSGGAGENQRARWTGSPRPPASETPRG</sequence>
<keyword evidence="4" id="KW-1185">Reference proteome</keyword>
<dbReference type="InterPro" id="IPR046513">
    <property type="entry name" value="DUF6691"/>
</dbReference>
<keyword evidence="2" id="KW-0812">Transmembrane</keyword>
<dbReference type="PATRIC" id="fig|1219045.3.peg.2222"/>
<dbReference type="Pfam" id="PF20398">
    <property type="entry name" value="DUF6691"/>
    <property type="match status" value="1"/>
</dbReference>
<dbReference type="OrthoDB" id="9790409at2"/>
<proteinExistence type="predicted"/>
<organism evidence="3 4">
    <name type="scientific">Sphingobium herbicidovorans (strain ATCC 700291 / DSM 11019 / CCUG 56400 / KCTC 2939 / LMG 18315 / NBRC 16415 / MH)</name>
    <name type="common">Sphingomonas herbicidovorans</name>
    <dbReference type="NCBI Taxonomy" id="1219045"/>
    <lineage>
        <taxon>Bacteria</taxon>
        <taxon>Pseudomonadati</taxon>
        <taxon>Pseudomonadota</taxon>
        <taxon>Alphaproteobacteria</taxon>
        <taxon>Sphingomonadales</taxon>
        <taxon>Sphingomonadaceae</taxon>
        <taxon>Sphingobium</taxon>
    </lineage>
</organism>